<accession>A0A9J6DTY0</accession>
<feature type="compositionally biased region" description="Polar residues" evidence="3">
    <location>
        <begin position="844"/>
        <end position="854"/>
    </location>
</feature>
<feature type="compositionally biased region" description="Polar residues" evidence="3">
    <location>
        <begin position="985"/>
        <end position="1004"/>
    </location>
</feature>
<evidence type="ECO:0000256" key="1">
    <source>
        <dbReference type="ARBA" id="ARBA00004123"/>
    </source>
</evidence>
<keyword evidence="2" id="KW-0539">Nucleus</keyword>
<organism evidence="5 6">
    <name type="scientific">Rhipicephalus microplus</name>
    <name type="common">Cattle tick</name>
    <name type="synonym">Boophilus microplus</name>
    <dbReference type="NCBI Taxonomy" id="6941"/>
    <lineage>
        <taxon>Eukaryota</taxon>
        <taxon>Metazoa</taxon>
        <taxon>Ecdysozoa</taxon>
        <taxon>Arthropoda</taxon>
        <taxon>Chelicerata</taxon>
        <taxon>Arachnida</taxon>
        <taxon>Acari</taxon>
        <taxon>Parasitiformes</taxon>
        <taxon>Ixodida</taxon>
        <taxon>Ixodoidea</taxon>
        <taxon>Ixodidae</taxon>
        <taxon>Rhipicephalinae</taxon>
        <taxon>Rhipicephalus</taxon>
        <taxon>Boophilus</taxon>
    </lineage>
</organism>
<evidence type="ECO:0000313" key="6">
    <source>
        <dbReference type="Proteomes" id="UP000821866"/>
    </source>
</evidence>
<evidence type="ECO:0000259" key="4">
    <source>
        <dbReference type="Pfam" id="PF13934"/>
    </source>
</evidence>
<evidence type="ECO:0000313" key="5">
    <source>
        <dbReference type="EMBL" id="KAH8025571.1"/>
    </source>
</evidence>
<dbReference type="Pfam" id="PF13934">
    <property type="entry name" value="ELYS"/>
    <property type="match status" value="1"/>
</dbReference>
<feature type="region of interest" description="Disordered" evidence="3">
    <location>
        <begin position="769"/>
        <end position="1471"/>
    </location>
</feature>
<feature type="region of interest" description="Disordered" evidence="3">
    <location>
        <begin position="419"/>
        <end position="506"/>
    </location>
</feature>
<evidence type="ECO:0000256" key="3">
    <source>
        <dbReference type="SAM" id="MobiDB-lite"/>
    </source>
</evidence>
<dbReference type="EMBL" id="JABSTU010000007">
    <property type="protein sequence ID" value="KAH8025571.1"/>
    <property type="molecule type" value="Genomic_DNA"/>
</dbReference>
<dbReference type="GO" id="GO:0005634">
    <property type="term" value="C:nucleus"/>
    <property type="evidence" value="ECO:0007669"/>
    <property type="project" value="UniProtKB-SubCell"/>
</dbReference>
<feature type="compositionally biased region" description="Polar residues" evidence="3">
    <location>
        <begin position="1228"/>
        <end position="1246"/>
    </location>
</feature>
<dbReference type="Proteomes" id="UP000821866">
    <property type="component" value="Unassembled WGS sequence"/>
</dbReference>
<feature type="region of interest" description="Disordered" evidence="3">
    <location>
        <begin position="730"/>
        <end position="751"/>
    </location>
</feature>
<dbReference type="VEuPathDB" id="VectorBase:LOC119170733"/>
<feature type="region of interest" description="Disordered" evidence="3">
    <location>
        <begin position="535"/>
        <end position="566"/>
    </location>
</feature>
<feature type="compositionally biased region" description="Polar residues" evidence="3">
    <location>
        <begin position="318"/>
        <end position="339"/>
    </location>
</feature>
<feature type="compositionally biased region" description="Basic and acidic residues" evidence="3">
    <location>
        <begin position="894"/>
        <end position="905"/>
    </location>
</feature>
<reference evidence="5" key="2">
    <citation type="submission" date="2021-09" db="EMBL/GenBank/DDBJ databases">
        <authorList>
            <person name="Jia N."/>
            <person name="Wang J."/>
            <person name="Shi W."/>
            <person name="Du L."/>
            <person name="Sun Y."/>
            <person name="Zhan W."/>
            <person name="Jiang J."/>
            <person name="Wang Q."/>
            <person name="Zhang B."/>
            <person name="Ji P."/>
            <person name="Sakyi L.B."/>
            <person name="Cui X."/>
            <person name="Yuan T."/>
            <person name="Jiang B."/>
            <person name="Yang W."/>
            <person name="Lam T.T.-Y."/>
            <person name="Chang Q."/>
            <person name="Ding S."/>
            <person name="Wang X."/>
            <person name="Zhu J."/>
            <person name="Ruan X."/>
            <person name="Zhao L."/>
            <person name="Wei J."/>
            <person name="Que T."/>
            <person name="Du C."/>
            <person name="Cheng J."/>
            <person name="Dai P."/>
            <person name="Han X."/>
            <person name="Huang E."/>
            <person name="Gao Y."/>
            <person name="Liu J."/>
            <person name="Shao H."/>
            <person name="Ye R."/>
            <person name="Li L."/>
            <person name="Wei W."/>
            <person name="Wang X."/>
            <person name="Wang C."/>
            <person name="Huo Q."/>
            <person name="Li W."/>
            <person name="Guo W."/>
            <person name="Chen H."/>
            <person name="Chen S."/>
            <person name="Zhou L."/>
            <person name="Zhou L."/>
            <person name="Ni X."/>
            <person name="Tian J."/>
            <person name="Zhou Y."/>
            <person name="Sheng Y."/>
            <person name="Liu T."/>
            <person name="Pan Y."/>
            <person name="Xia L."/>
            <person name="Li J."/>
            <person name="Zhao F."/>
            <person name="Cao W."/>
        </authorList>
    </citation>
    <scope>NUCLEOTIDE SEQUENCE</scope>
    <source>
        <strain evidence="5">Rmic-2018</strain>
        <tissue evidence="5">Larvae</tissue>
    </source>
</reference>
<comment type="subcellular location">
    <subcellularLocation>
        <location evidence="1">Nucleus</location>
    </subcellularLocation>
</comment>
<feature type="compositionally biased region" description="Polar residues" evidence="3">
    <location>
        <begin position="1096"/>
        <end position="1106"/>
    </location>
</feature>
<reference evidence="5" key="1">
    <citation type="journal article" date="2020" name="Cell">
        <title>Large-Scale Comparative Analyses of Tick Genomes Elucidate Their Genetic Diversity and Vector Capacities.</title>
        <authorList>
            <consortium name="Tick Genome and Microbiome Consortium (TIGMIC)"/>
            <person name="Jia N."/>
            <person name="Wang J."/>
            <person name="Shi W."/>
            <person name="Du L."/>
            <person name="Sun Y."/>
            <person name="Zhan W."/>
            <person name="Jiang J.F."/>
            <person name="Wang Q."/>
            <person name="Zhang B."/>
            <person name="Ji P."/>
            <person name="Bell-Sakyi L."/>
            <person name="Cui X.M."/>
            <person name="Yuan T.T."/>
            <person name="Jiang B.G."/>
            <person name="Yang W.F."/>
            <person name="Lam T.T."/>
            <person name="Chang Q.C."/>
            <person name="Ding S.J."/>
            <person name="Wang X.J."/>
            <person name="Zhu J.G."/>
            <person name="Ruan X.D."/>
            <person name="Zhao L."/>
            <person name="Wei J.T."/>
            <person name="Ye R.Z."/>
            <person name="Que T.C."/>
            <person name="Du C.H."/>
            <person name="Zhou Y.H."/>
            <person name="Cheng J.X."/>
            <person name="Dai P.F."/>
            <person name="Guo W.B."/>
            <person name="Han X.H."/>
            <person name="Huang E.J."/>
            <person name="Li L.F."/>
            <person name="Wei W."/>
            <person name="Gao Y.C."/>
            <person name="Liu J.Z."/>
            <person name="Shao H.Z."/>
            <person name="Wang X."/>
            <person name="Wang C.C."/>
            <person name="Yang T.C."/>
            <person name="Huo Q.B."/>
            <person name="Li W."/>
            <person name="Chen H.Y."/>
            <person name="Chen S.E."/>
            <person name="Zhou L.G."/>
            <person name="Ni X.B."/>
            <person name="Tian J.H."/>
            <person name="Sheng Y."/>
            <person name="Liu T."/>
            <person name="Pan Y.S."/>
            <person name="Xia L.Y."/>
            <person name="Li J."/>
            <person name="Zhao F."/>
            <person name="Cao W.C."/>
        </authorList>
    </citation>
    <scope>NUCLEOTIDE SEQUENCE</scope>
    <source>
        <strain evidence="5">Rmic-2018</strain>
    </source>
</reference>
<feature type="compositionally biased region" description="Basic residues" evidence="3">
    <location>
        <begin position="1462"/>
        <end position="1471"/>
    </location>
</feature>
<feature type="domain" description="ELYS-like" evidence="4">
    <location>
        <begin position="24"/>
        <end position="129"/>
    </location>
</feature>
<dbReference type="InterPro" id="IPR025151">
    <property type="entry name" value="ELYS_dom"/>
</dbReference>
<feature type="compositionally biased region" description="Polar residues" evidence="3">
    <location>
        <begin position="1297"/>
        <end position="1310"/>
    </location>
</feature>
<feature type="compositionally biased region" description="Low complexity" evidence="3">
    <location>
        <begin position="1012"/>
        <end position="1021"/>
    </location>
</feature>
<feature type="compositionally biased region" description="Acidic residues" evidence="3">
    <location>
        <begin position="822"/>
        <end position="838"/>
    </location>
</feature>
<evidence type="ECO:0000256" key="2">
    <source>
        <dbReference type="ARBA" id="ARBA00023242"/>
    </source>
</evidence>
<gene>
    <name evidence="5" type="ORF">HPB51_010029</name>
</gene>
<protein>
    <recommendedName>
        <fullName evidence="4">ELYS-like domain-containing protein</fullName>
    </recommendedName>
</protein>
<feature type="compositionally biased region" description="Low complexity" evidence="3">
    <location>
        <begin position="496"/>
        <end position="506"/>
    </location>
</feature>
<sequence>MEGTEKLLHAMSVVTLGMRPLLGTLWTPVVRLLLLCGQASLALLYLDHMQPLSTHEQMSLCLDILLANCRVVDALELVRRHSHLSSLEQLLGCIVHVSRKAPEREAHALFEELLRVPLSAAEEDQLINFFCELADPMWLCHVILHFLECKRPQAALLPTAALRELFREGKAQRSYRPDIRQRAFATLEVTQSVLRLMPVPVSQLKAAARVRSQSGRPVQHLGTVPTRVPHKGTTPRLVTKVDRVRVTMDPTEASKPVKLPKPPNRGLAKESQAPTPPARRRRSSLVGSGPDPDATAESMEEEQPSFVSQSEERVSAEEQASSPKEEANGSSDRSYQTAADSEEEECGTDLQDSPSEPVPVSSTAKQHLPASESVGTSLQVDVGRAEVLKASPPSPGQKGLLPAFLICETARRLQGPAVLDTTFAESPGPGDQAAAHRPSDSSLAATAVPSSPAKSDKTADKDDLDGTPLADEDEGTGLEGEDVPRLSPIIIEPNEKPAASPEESAASQMFKGFSNERAMLAEPVGGTLLQADEGTELADDVSHPCSEESSMTLPPMPPSSVTETHATSTKFTVVEEDSSESHVSQPYSEESTMSLRLPAFATSKGHTVAGEAKAAEEVIVISASEGSEVSEVEQKDNDEVYIVSEASSDALTEVLPTRVDSPEDSWSRSCSETALQEGDVVLTELTSMPSAQLAEPLEMPRESSVGLVTAALDVEDVHVERSLPGYAVCPSEEEGSLPKPEDHFQATDLPVTPAQPENRAVQESYGFVPAVDSPLVVRPECGGGATLPEERALSPSSSTSSFSVVTTSKQPPAPTSVVASDAESDEESDEESDAELSEEPLSPVASSEHSSSRGGQHETAHDSSAEKTPKTPKHKADFNKSTEKVVVTSSYNLRETRKSTWKEEENMANQFRSQRKSGPASPFKPPPAAIATRSGPSRDSDTSPEISVASKRRTRAASEEPSTPHSRLKSKAVADSPSRKREKASSVSPKSIMQSSRAKAQTPSAKGKTTKKVATPAAAGKPSKRLATPRPRRTSAAPSSRTKAGPSPDLEKGKSPSPTRASSTSPARTPTRRSRRKSATPSPTKQKAAQRATQQSVEGSPKSNKSAAPRLQEKTFETSAPLKISLRMRSHAEASMPGRTEKTPEKVVPSTRAIGTRQKRSATLSPPGRTARTLSPAQGSPVHSAEKTSPEKAGAPKKRMRHHSSPSAVAERESPPVPGPTKGETPSKRASSRVSRTPKHSSSSDVANEPLPVSTRRSLRLTPNKQPEAKEHEADKVKLRGTQRRVLETIVEVDASPTKSDTETSPTGPSTRKGRRSLSAEPNHRAPPKRLLLATRRTRRVSGNVALATIAEAPEVEKEREPQPATSRQQGSRPKRKADTELGSKSTPPKGEFMFSPPVTRYRQHKNQPSGKPADAESAPSTSKEQAPKRKQRQRLEIVTALMKTPRVRTRVPTAGNSSGRTPRRTPRTNS</sequence>
<comment type="caution">
    <text evidence="5">The sequence shown here is derived from an EMBL/GenBank/DDBJ whole genome shotgun (WGS) entry which is preliminary data.</text>
</comment>
<feature type="compositionally biased region" description="Polar residues" evidence="3">
    <location>
        <begin position="440"/>
        <end position="453"/>
    </location>
</feature>
<feature type="compositionally biased region" description="Basic and acidic residues" evidence="3">
    <location>
        <begin position="1267"/>
        <end position="1278"/>
    </location>
</feature>
<name>A0A9J6DTY0_RHIMP</name>
<proteinExistence type="predicted"/>
<feature type="region of interest" description="Disordered" evidence="3">
    <location>
        <begin position="210"/>
        <end position="377"/>
    </location>
</feature>
<feature type="compositionally biased region" description="Low complexity" evidence="3">
    <location>
        <begin position="1079"/>
        <end position="1095"/>
    </location>
</feature>
<feature type="compositionally biased region" description="Low complexity" evidence="3">
    <location>
        <begin position="1055"/>
        <end position="1069"/>
    </location>
</feature>
<feature type="compositionally biased region" description="Basic and acidic residues" evidence="3">
    <location>
        <begin position="855"/>
        <end position="883"/>
    </location>
</feature>
<feature type="compositionally biased region" description="Low complexity" evidence="3">
    <location>
        <begin position="794"/>
        <end position="808"/>
    </location>
</feature>
<keyword evidence="6" id="KW-1185">Reference proteome</keyword>
<feature type="compositionally biased region" description="Acidic residues" evidence="3">
    <location>
        <begin position="462"/>
        <end position="481"/>
    </location>
</feature>
<feature type="compositionally biased region" description="Polar residues" evidence="3">
    <location>
        <begin position="350"/>
        <end position="365"/>
    </location>
</feature>
<feature type="compositionally biased region" description="Basic residues" evidence="3">
    <location>
        <begin position="1195"/>
        <end position="1204"/>
    </location>
</feature>